<dbReference type="GO" id="GO:0000976">
    <property type="term" value="F:transcription cis-regulatory region binding"/>
    <property type="evidence" value="ECO:0007669"/>
    <property type="project" value="TreeGrafter"/>
</dbReference>
<evidence type="ECO:0000256" key="7">
    <source>
        <dbReference type="PROSITE-ProRule" id="PRU01091"/>
    </source>
</evidence>
<keyword evidence="4" id="KW-0804">Transcription</keyword>
<dbReference type="GO" id="GO:0006355">
    <property type="term" value="P:regulation of DNA-templated transcription"/>
    <property type="evidence" value="ECO:0007669"/>
    <property type="project" value="InterPro"/>
</dbReference>
<dbReference type="SUPFAM" id="SSF52172">
    <property type="entry name" value="CheY-like"/>
    <property type="match status" value="1"/>
</dbReference>
<dbReference type="InterPro" id="IPR036388">
    <property type="entry name" value="WH-like_DNA-bd_sf"/>
</dbReference>
<evidence type="ECO:0000313" key="11">
    <source>
        <dbReference type="Proteomes" id="UP000234849"/>
    </source>
</evidence>
<dbReference type="InterPro" id="IPR011006">
    <property type="entry name" value="CheY-like_superfamily"/>
</dbReference>
<evidence type="ECO:0000256" key="3">
    <source>
        <dbReference type="ARBA" id="ARBA00023125"/>
    </source>
</evidence>
<dbReference type="InterPro" id="IPR001867">
    <property type="entry name" value="OmpR/PhoB-type_DNA-bd"/>
</dbReference>
<dbReference type="EMBL" id="NIHM01000009">
    <property type="protein sequence ID" value="PLT55220.1"/>
    <property type="molecule type" value="Genomic_DNA"/>
</dbReference>
<dbReference type="PANTHER" id="PTHR48111:SF38">
    <property type="entry name" value="TWO-COMPONENT RESPONSE REGULATOR"/>
    <property type="match status" value="1"/>
</dbReference>
<gene>
    <name evidence="10" type="ORF">CDL18_07910</name>
</gene>
<dbReference type="Gene3D" id="6.10.250.690">
    <property type="match status" value="1"/>
</dbReference>
<dbReference type="GO" id="GO:0005829">
    <property type="term" value="C:cytosol"/>
    <property type="evidence" value="ECO:0007669"/>
    <property type="project" value="TreeGrafter"/>
</dbReference>
<evidence type="ECO:0000256" key="1">
    <source>
        <dbReference type="ARBA" id="ARBA00018672"/>
    </source>
</evidence>
<evidence type="ECO:0000313" key="10">
    <source>
        <dbReference type="EMBL" id="PLT55220.1"/>
    </source>
</evidence>
<name>A0A2N5NI52_MEDGN</name>
<dbReference type="PROSITE" id="PS50110">
    <property type="entry name" value="RESPONSE_REGULATORY"/>
    <property type="match status" value="1"/>
</dbReference>
<protein>
    <recommendedName>
        <fullName evidence="1">Stage 0 sporulation protein A homolog</fullName>
    </recommendedName>
</protein>
<feature type="modified residue" description="4-aspartylphosphate" evidence="6">
    <location>
        <position position="51"/>
    </location>
</feature>
<dbReference type="Proteomes" id="UP000234849">
    <property type="component" value="Unassembled WGS sequence"/>
</dbReference>
<feature type="domain" description="OmpR/PhoB-type" evidence="9">
    <location>
        <begin position="124"/>
        <end position="222"/>
    </location>
</feature>
<evidence type="ECO:0000256" key="2">
    <source>
        <dbReference type="ARBA" id="ARBA00023015"/>
    </source>
</evidence>
<keyword evidence="3 7" id="KW-0238">DNA-binding</keyword>
<organism evidence="10 11">
    <name type="scientific">Mediterraneibacter gnavus</name>
    <name type="common">Ruminococcus gnavus</name>
    <dbReference type="NCBI Taxonomy" id="33038"/>
    <lineage>
        <taxon>Bacteria</taxon>
        <taxon>Bacillati</taxon>
        <taxon>Bacillota</taxon>
        <taxon>Clostridia</taxon>
        <taxon>Lachnospirales</taxon>
        <taxon>Lachnospiraceae</taxon>
        <taxon>Mediterraneibacter</taxon>
    </lineage>
</organism>
<dbReference type="InterPro" id="IPR039420">
    <property type="entry name" value="WalR-like"/>
</dbReference>
<sequence>MRLLIAEDELSLAKALCTILEKNGYSAEMVHDGEAALEYLESGVYDGLILDVMMPKKDGFTVLKELRASGNRIPVLILTARSEVDDKVEGLDGGANDYLTKPFAPKELLARIRAMTRGSTDSPDSSIVLGNLTLNRATNELSTLSGSFQLSNKEFQILELLMSNPTHLIPTERILEKIWGYDGEAELNVVWVYISYLRKKLASLHADVQIKATRNAGYSLEVAAHDEKASF</sequence>
<evidence type="ECO:0000256" key="6">
    <source>
        <dbReference type="PROSITE-ProRule" id="PRU00169"/>
    </source>
</evidence>
<feature type="DNA-binding region" description="OmpR/PhoB-type" evidence="7">
    <location>
        <begin position="124"/>
        <end position="222"/>
    </location>
</feature>
<reference evidence="10 11" key="1">
    <citation type="journal article" date="2017" name="Genome Med.">
        <title>A novel Ruminococcus gnavus clade enriched in inflammatory bowel disease patients.</title>
        <authorList>
            <person name="Hall A.B."/>
            <person name="Yassour M."/>
            <person name="Sauk J."/>
            <person name="Garner A."/>
            <person name="Jiang X."/>
            <person name="Arthur T."/>
            <person name="Lagoudas G.K."/>
            <person name="Vatanen T."/>
            <person name="Fornelos N."/>
            <person name="Wilson R."/>
            <person name="Bertha M."/>
            <person name="Cohen M."/>
            <person name="Garber J."/>
            <person name="Khalili H."/>
            <person name="Gevers D."/>
            <person name="Ananthakrishnan A.N."/>
            <person name="Kugathasan S."/>
            <person name="Lander E.S."/>
            <person name="Blainey P."/>
            <person name="Vlamakis H."/>
            <person name="Xavier R.J."/>
            <person name="Huttenhower C."/>
        </authorList>
    </citation>
    <scope>NUCLEOTIDE SEQUENCE [LARGE SCALE GENOMIC DNA]</scope>
    <source>
        <strain evidence="10 11">RJX1118</strain>
    </source>
</reference>
<dbReference type="PANTHER" id="PTHR48111">
    <property type="entry name" value="REGULATOR OF RPOS"/>
    <property type="match status" value="1"/>
</dbReference>
<proteinExistence type="predicted"/>
<comment type="caution">
    <text evidence="10">The sequence shown here is derived from an EMBL/GenBank/DDBJ whole genome shotgun (WGS) entry which is preliminary data.</text>
</comment>
<dbReference type="InterPro" id="IPR016032">
    <property type="entry name" value="Sig_transdc_resp-reg_C-effctor"/>
</dbReference>
<keyword evidence="2" id="KW-0805">Transcription regulation</keyword>
<dbReference type="Pfam" id="PF00486">
    <property type="entry name" value="Trans_reg_C"/>
    <property type="match status" value="1"/>
</dbReference>
<keyword evidence="6" id="KW-0597">Phosphoprotein</keyword>
<feature type="domain" description="Response regulatory" evidence="8">
    <location>
        <begin position="2"/>
        <end position="116"/>
    </location>
</feature>
<dbReference type="SUPFAM" id="SSF46894">
    <property type="entry name" value="C-terminal effector domain of the bipartite response regulators"/>
    <property type="match status" value="1"/>
</dbReference>
<evidence type="ECO:0000256" key="4">
    <source>
        <dbReference type="ARBA" id="ARBA00023163"/>
    </source>
</evidence>
<evidence type="ECO:0000259" key="8">
    <source>
        <dbReference type="PROSITE" id="PS50110"/>
    </source>
</evidence>
<dbReference type="CDD" id="cd00383">
    <property type="entry name" value="trans_reg_C"/>
    <property type="match status" value="1"/>
</dbReference>
<accession>A0A2N5NI52</accession>
<dbReference type="SMART" id="SM00448">
    <property type="entry name" value="REC"/>
    <property type="match status" value="1"/>
</dbReference>
<comment type="function">
    <text evidence="5">May play the central regulatory role in sporulation. It may be an element of the effector pathway responsible for the activation of sporulation genes in response to nutritional stress. Spo0A may act in concert with spo0H (a sigma factor) to control the expression of some genes that are critical to the sporulation process.</text>
</comment>
<dbReference type="SMART" id="SM00862">
    <property type="entry name" value="Trans_reg_C"/>
    <property type="match status" value="1"/>
</dbReference>
<dbReference type="AlphaFoldDB" id="A0A2N5NI52"/>
<dbReference type="Pfam" id="PF00072">
    <property type="entry name" value="Response_reg"/>
    <property type="match status" value="1"/>
</dbReference>
<dbReference type="GO" id="GO:0000156">
    <property type="term" value="F:phosphorelay response regulator activity"/>
    <property type="evidence" value="ECO:0007669"/>
    <property type="project" value="TreeGrafter"/>
</dbReference>
<dbReference type="GO" id="GO:0032993">
    <property type="term" value="C:protein-DNA complex"/>
    <property type="evidence" value="ECO:0007669"/>
    <property type="project" value="TreeGrafter"/>
</dbReference>
<dbReference type="Gene3D" id="1.10.10.10">
    <property type="entry name" value="Winged helix-like DNA-binding domain superfamily/Winged helix DNA-binding domain"/>
    <property type="match status" value="1"/>
</dbReference>
<dbReference type="PROSITE" id="PS51755">
    <property type="entry name" value="OMPR_PHOB"/>
    <property type="match status" value="1"/>
</dbReference>
<dbReference type="Gene3D" id="3.40.50.2300">
    <property type="match status" value="1"/>
</dbReference>
<dbReference type="InterPro" id="IPR001789">
    <property type="entry name" value="Sig_transdc_resp-reg_receiver"/>
</dbReference>
<evidence type="ECO:0000259" key="9">
    <source>
        <dbReference type="PROSITE" id="PS51755"/>
    </source>
</evidence>
<dbReference type="RefSeq" id="WP_101879630.1">
    <property type="nucleotide sequence ID" value="NZ_NIHM01000009.1"/>
</dbReference>
<evidence type="ECO:0000256" key="5">
    <source>
        <dbReference type="ARBA" id="ARBA00024867"/>
    </source>
</evidence>